<evidence type="ECO:0000256" key="2">
    <source>
        <dbReference type="ARBA" id="ARBA00022527"/>
    </source>
</evidence>
<evidence type="ECO:0000256" key="1">
    <source>
        <dbReference type="ARBA" id="ARBA00012513"/>
    </source>
</evidence>
<evidence type="ECO:0000256" key="3">
    <source>
        <dbReference type="ARBA" id="ARBA00022679"/>
    </source>
</evidence>
<dbReference type="STRING" id="1810919.A0A3D8SJY7"/>
<keyword evidence="12" id="KW-1185">Reference proteome</keyword>
<feature type="compositionally biased region" description="Polar residues" evidence="9">
    <location>
        <begin position="18"/>
        <end position="37"/>
    </location>
</feature>
<dbReference type="OrthoDB" id="6513151at2759"/>
<dbReference type="PANTHER" id="PTHR24343:SF558">
    <property type="entry name" value="PROTEIN KINASE DOMAIN-CONTAINING PROTEIN"/>
    <property type="match status" value="1"/>
</dbReference>
<dbReference type="GO" id="GO:0004674">
    <property type="term" value="F:protein serine/threonine kinase activity"/>
    <property type="evidence" value="ECO:0007669"/>
    <property type="project" value="UniProtKB-KW"/>
</dbReference>
<evidence type="ECO:0000256" key="4">
    <source>
        <dbReference type="ARBA" id="ARBA00022741"/>
    </source>
</evidence>
<accession>A0A3D8SJY7</accession>
<organism evidence="11 12">
    <name type="scientific">Aspergillus mulundensis</name>
    <dbReference type="NCBI Taxonomy" id="1810919"/>
    <lineage>
        <taxon>Eukaryota</taxon>
        <taxon>Fungi</taxon>
        <taxon>Dikarya</taxon>
        <taxon>Ascomycota</taxon>
        <taxon>Pezizomycotina</taxon>
        <taxon>Eurotiomycetes</taxon>
        <taxon>Eurotiomycetidae</taxon>
        <taxon>Eurotiales</taxon>
        <taxon>Aspergillaceae</taxon>
        <taxon>Aspergillus</taxon>
        <taxon>Aspergillus subgen. Nidulantes</taxon>
    </lineage>
</organism>
<feature type="domain" description="Protein kinase" evidence="10">
    <location>
        <begin position="137"/>
        <end position="415"/>
    </location>
</feature>
<keyword evidence="2" id="KW-0723">Serine/threonine-protein kinase</keyword>
<keyword evidence="4" id="KW-0547">Nucleotide-binding</keyword>
<dbReference type="AlphaFoldDB" id="A0A3D8SJY7"/>
<dbReference type="Proteomes" id="UP000256690">
    <property type="component" value="Unassembled WGS sequence"/>
</dbReference>
<evidence type="ECO:0000259" key="10">
    <source>
        <dbReference type="PROSITE" id="PS50011"/>
    </source>
</evidence>
<dbReference type="GO" id="GO:0005524">
    <property type="term" value="F:ATP binding"/>
    <property type="evidence" value="ECO:0007669"/>
    <property type="project" value="UniProtKB-KW"/>
</dbReference>
<reference evidence="11 12" key="1">
    <citation type="journal article" date="2018" name="IMA Fungus">
        <title>IMA Genome-F 9: Draft genome sequence of Annulohypoxylon stygium, Aspergillus mulundensis, Berkeleyomyces basicola (syn. Thielaviopsis basicola), Ceratocystis smalleyi, two Cercospora beticola strains, Coleophoma cylindrospora, Fusarium fracticaudum, Phialophora cf. hyalina, and Morchella septimelata.</title>
        <authorList>
            <person name="Wingfield B.D."/>
            <person name="Bills G.F."/>
            <person name="Dong Y."/>
            <person name="Huang W."/>
            <person name="Nel W.J."/>
            <person name="Swalarsk-Parry B.S."/>
            <person name="Vaghefi N."/>
            <person name="Wilken P.M."/>
            <person name="An Z."/>
            <person name="de Beer Z.W."/>
            <person name="De Vos L."/>
            <person name="Chen L."/>
            <person name="Duong T.A."/>
            <person name="Gao Y."/>
            <person name="Hammerbacher A."/>
            <person name="Kikkert J.R."/>
            <person name="Li Y."/>
            <person name="Li H."/>
            <person name="Li K."/>
            <person name="Li Q."/>
            <person name="Liu X."/>
            <person name="Ma X."/>
            <person name="Naidoo K."/>
            <person name="Pethybridge S.J."/>
            <person name="Sun J."/>
            <person name="Steenkamp E.T."/>
            <person name="van der Nest M.A."/>
            <person name="van Wyk S."/>
            <person name="Wingfield M.J."/>
            <person name="Xiong C."/>
            <person name="Yue Q."/>
            <person name="Zhang X."/>
        </authorList>
    </citation>
    <scope>NUCLEOTIDE SEQUENCE [LARGE SCALE GENOMIC DNA]</scope>
    <source>
        <strain evidence="11 12">DSM 5745</strain>
    </source>
</reference>
<sequence>MPDFQPFLQRFLKHSVQETSRPPITNNLINGDESNLPRNGYGSSIDPGRKFSTGSLNLTMKDIAHHPTHQHFPQSRRGSWAWESLSEYVGGGKSSRSSSAASIPPREDWEHWADKNLTKQDQPLDKDKMTAITRKYGEIHQITGLSDHAVILQSHKVQYCPPLDRYYALKVFRCSPGQSRDDYQARVTAEFAIVSELSHQNIVTTFELLPIGGGNLAACMEYCAGGDLHSLITASQRLPMEEADCLFKQLIRGVTYLHESGVAHQALKPENLLLTHRGCLKISDFGNAQRFRLDGEGVHHVQASTGTGRRDSESAPYLAPERYLDGTSDFVPGALDIWAAAIVYIAMRTGRNPWREATEMDKTYRTYAEERDLGKKSVFIQDLSHERRREVIYAMLSIDPVKRPSAAKILSSEWLHDVHCCIPDHSQNGSNGSTA</sequence>
<evidence type="ECO:0000256" key="9">
    <source>
        <dbReference type="SAM" id="MobiDB-lite"/>
    </source>
</evidence>
<dbReference type="Pfam" id="PF00069">
    <property type="entry name" value="Pkinase"/>
    <property type="match status" value="1"/>
</dbReference>
<comment type="catalytic activity">
    <reaction evidence="8">
        <text>L-seryl-[protein] + ATP = O-phospho-L-seryl-[protein] + ADP + H(+)</text>
        <dbReference type="Rhea" id="RHEA:17989"/>
        <dbReference type="Rhea" id="RHEA-COMP:9863"/>
        <dbReference type="Rhea" id="RHEA-COMP:11604"/>
        <dbReference type="ChEBI" id="CHEBI:15378"/>
        <dbReference type="ChEBI" id="CHEBI:29999"/>
        <dbReference type="ChEBI" id="CHEBI:30616"/>
        <dbReference type="ChEBI" id="CHEBI:83421"/>
        <dbReference type="ChEBI" id="CHEBI:456216"/>
        <dbReference type="EC" id="2.7.11.1"/>
    </reaction>
</comment>
<dbReference type="PANTHER" id="PTHR24343">
    <property type="entry name" value="SERINE/THREONINE KINASE"/>
    <property type="match status" value="1"/>
</dbReference>
<dbReference type="EMBL" id="PVWQ01000003">
    <property type="protein sequence ID" value="RDW86659.1"/>
    <property type="molecule type" value="Genomic_DNA"/>
</dbReference>
<evidence type="ECO:0000256" key="5">
    <source>
        <dbReference type="ARBA" id="ARBA00022777"/>
    </source>
</evidence>
<protein>
    <recommendedName>
        <fullName evidence="1">non-specific serine/threonine protein kinase</fullName>
        <ecNumber evidence="1">2.7.11.1</ecNumber>
    </recommendedName>
</protein>
<dbReference type="Gene3D" id="1.10.510.10">
    <property type="entry name" value="Transferase(Phosphotransferase) domain 1"/>
    <property type="match status" value="1"/>
</dbReference>
<feature type="region of interest" description="Disordered" evidence="9">
    <location>
        <begin position="18"/>
        <end position="45"/>
    </location>
</feature>
<dbReference type="GO" id="GO:0005829">
    <property type="term" value="C:cytosol"/>
    <property type="evidence" value="ECO:0007669"/>
    <property type="project" value="TreeGrafter"/>
</dbReference>
<evidence type="ECO:0000256" key="8">
    <source>
        <dbReference type="ARBA" id="ARBA00048679"/>
    </source>
</evidence>
<keyword evidence="6" id="KW-0067">ATP-binding</keyword>
<keyword evidence="3" id="KW-0808">Transferase</keyword>
<dbReference type="EC" id="2.7.11.1" evidence="1"/>
<evidence type="ECO:0000256" key="7">
    <source>
        <dbReference type="ARBA" id="ARBA00047899"/>
    </source>
</evidence>
<keyword evidence="5" id="KW-0418">Kinase</keyword>
<dbReference type="InterPro" id="IPR011009">
    <property type="entry name" value="Kinase-like_dom_sf"/>
</dbReference>
<dbReference type="GeneID" id="38113671"/>
<proteinExistence type="predicted"/>
<evidence type="ECO:0000313" key="12">
    <source>
        <dbReference type="Proteomes" id="UP000256690"/>
    </source>
</evidence>
<comment type="catalytic activity">
    <reaction evidence="7">
        <text>L-threonyl-[protein] + ATP = O-phospho-L-threonyl-[protein] + ADP + H(+)</text>
        <dbReference type="Rhea" id="RHEA:46608"/>
        <dbReference type="Rhea" id="RHEA-COMP:11060"/>
        <dbReference type="Rhea" id="RHEA-COMP:11605"/>
        <dbReference type="ChEBI" id="CHEBI:15378"/>
        <dbReference type="ChEBI" id="CHEBI:30013"/>
        <dbReference type="ChEBI" id="CHEBI:30616"/>
        <dbReference type="ChEBI" id="CHEBI:61977"/>
        <dbReference type="ChEBI" id="CHEBI:456216"/>
        <dbReference type="EC" id="2.7.11.1"/>
    </reaction>
</comment>
<gene>
    <name evidence="11" type="ORF">DSM5745_03301</name>
</gene>
<dbReference type="GO" id="GO:0030003">
    <property type="term" value="P:intracellular monoatomic cation homeostasis"/>
    <property type="evidence" value="ECO:0007669"/>
    <property type="project" value="TreeGrafter"/>
</dbReference>
<evidence type="ECO:0000313" key="11">
    <source>
        <dbReference type="EMBL" id="RDW86659.1"/>
    </source>
</evidence>
<dbReference type="RefSeq" id="XP_026606183.1">
    <property type="nucleotide sequence ID" value="XM_026745317.1"/>
</dbReference>
<dbReference type="PROSITE" id="PS50011">
    <property type="entry name" value="PROTEIN_KINASE_DOM"/>
    <property type="match status" value="1"/>
</dbReference>
<dbReference type="InterPro" id="IPR000719">
    <property type="entry name" value="Prot_kinase_dom"/>
</dbReference>
<evidence type="ECO:0000256" key="6">
    <source>
        <dbReference type="ARBA" id="ARBA00022840"/>
    </source>
</evidence>
<comment type="caution">
    <text evidence="11">The sequence shown here is derived from an EMBL/GenBank/DDBJ whole genome shotgun (WGS) entry which is preliminary data.</text>
</comment>
<name>A0A3D8SJY7_9EURO</name>
<dbReference type="SUPFAM" id="SSF56112">
    <property type="entry name" value="Protein kinase-like (PK-like)"/>
    <property type="match status" value="1"/>
</dbReference>